<accession>A0A644X5E0</accession>
<protein>
    <submittedName>
        <fullName evidence="1">Uncharacterized protein</fullName>
    </submittedName>
</protein>
<evidence type="ECO:0000313" key="1">
    <source>
        <dbReference type="EMBL" id="MPM11376.1"/>
    </source>
</evidence>
<name>A0A644X5E0_9ZZZZ</name>
<dbReference type="EMBL" id="VSSQ01001822">
    <property type="protein sequence ID" value="MPM11376.1"/>
    <property type="molecule type" value="Genomic_DNA"/>
</dbReference>
<organism evidence="1">
    <name type="scientific">bioreactor metagenome</name>
    <dbReference type="NCBI Taxonomy" id="1076179"/>
    <lineage>
        <taxon>unclassified sequences</taxon>
        <taxon>metagenomes</taxon>
        <taxon>ecological metagenomes</taxon>
    </lineage>
</organism>
<dbReference type="AlphaFoldDB" id="A0A644X5E0"/>
<gene>
    <name evidence="1" type="ORF">SDC9_57719</name>
</gene>
<comment type="caution">
    <text evidence="1">The sequence shown here is derived from an EMBL/GenBank/DDBJ whole genome shotgun (WGS) entry which is preliminary data.</text>
</comment>
<sequence length="298" mass="33993">MPLWLFARVCGEEANAEAMRASRHYLPLAREQRQDGGYGRFHSMDSQDKSPRQFRTTEQAVQRMRDLMLPHDDPVVLRVQSALLGYADGTLAYSDRIERHPDFDIALQSMAAANAAALGSTDARVEQRKAVCAQYVAAAAEAIASGGDYESAWRASALERHDLALKPETIHVLWLLWQNPYLEEEAEHQFLRYLWGRSIYYTPGIPAREKRFADSAQFARWLFVLEQFSGARTFPRLMREHQTNEFLEQEALRLAGGVAEPYPNGELLGRYQEGKRTKPGLIWDTVLRIARLLQAAER</sequence>
<reference evidence="1" key="1">
    <citation type="submission" date="2019-08" db="EMBL/GenBank/DDBJ databases">
        <authorList>
            <person name="Kucharzyk K."/>
            <person name="Murdoch R.W."/>
            <person name="Higgins S."/>
            <person name="Loffler F."/>
        </authorList>
    </citation>
    <scope>NUCLEOTIDE SEQUENCE</scope>
</reference>
<proteinExistence type="predicted"/>